<name>A0ABY8XUL4_9PSEU</name>
<reference evidence="1 2" key="1">
    <citation type="submission" date="2023-06" db="EMBL/GenBank/DDBJ databases">
        <authorList>
            <person name="Oyuntsetseg B."/>
            <person name="Kim S.B."/>
        </authorList>
    </citation>
    <scope>NUCLEOTIDE SEQUENCE [LARGE SCALE GENOMIC DNA]</scope>
    <source>
        <strain evidence="1 2">2-2</strain>
    </source>
</reference>
<dbReference type="RefSeq" id="WP_285456660.1">
    <property type="nucleotide sequence ID" value="NZ_CP127173.1"/>
</dbReference>
<dbReference type="Proteomes" id="UP001227101">
    <property type="component" value="Chromosome"/>
</dbReference>
<organism evidence="1 2">
    <name type="scientific">Amycolatopsis nalaikhensis</name>
    <dbReference type="NCBI Taxonomy" id="715472"/>
    <lineage>
        <taxon>Bacteria</taxon>
        <taxon>Bacillati</taxon>
        <taxon>Actinomycetota</taxon>
        <taxon>Actinomycetes</taxon>
        <taxon>Pseudonocardiales</taxon>
        <taxon>Pseudonocardiaceae</taxon>
        <taxon>Amycolatopsis</taxon>
    </lineage>
</organism>
<sequence length="326" mass="35505">MTSYSILSSGPRFTVLATWAGVYNDHTVKVTTLDNGDLARDLAVYLTHVSEGAWDAAPWLDTYPVIEAGIAELIDHLRGHDAAIPRIDLSGDGYRHHDQWSFVDVAEVMLYLPDVLNHLTRAQRLTVADELATDAAGRAEMLRAFPAQQDPATDASRAWQALEVTRTLHNGQLGPLPEGAAGWMVRAWGSELVLVDRWAARDRLTRIEQLVAACQKFGGRATAELDPELCAHLVVPRSESVTHNDVFYVMVPSGHGGSHDERPTAPMTIKHVHRTNHTVDVVAVLEPADDDGFAKALGEWTRLVPWPGMPVPAAAAATSSPQASRA</sequence>
<evidence type="ECO:0000313" key="2">
    <source>
        <dbReference type="Proteomes" id="UP001227101"/>
    </source>
</evidence>
<keyword evidence="2" id="KW-1185">Reference proteome</keyword>
<gene>
    <name evidence="1" type="ORF">QP939_11340</name>
</gene>
<proteinExistence type="predicted"/>
<protein>
    <submittedName>
        <fullName evidence="1">Uncharacterized protein</fullName>
    </submittedName>
</protein>
<dbReference type="EMBL" id="CP127173">
    <property type="protein sequence ID" value="WIV59171.1"/>
    <property type="molecule type" value="Genomic_DNA"/>
</dbReference>
<evidence type="ECO:0000313" key="1">
    <source>
        <dbReference type="EMBL" id="WIV59171.1"/>
    </source>
</evidence>
<accession>A0ABY8XUL4</accession>